<dbReference type="AlphaFoldDB" id="A0A0N0BR88"/>
<dbReference type="InterPro" id="IPR028098">
    <property type="entry name" value="Glyco_trans_4-like_N"/>
</dbReference>
<reference evidence="3 4" key="1">
    <citation type="submission" date="2015-08" db="EMBL/GenBank/DDBJ databases">
        <title>Genomes of Isolates from Cabo Rojo, PR.</title>
        <authorList>
            <person name="Sanchez-Nieves R.L."/>
            <person name="Montalvo-Rodriguez R."/>
        </authorList>
    </citation>
    <scope>NUCLEOTIDE SEQUENCE [LARGE SCALE GENOMIC DNA]</scope>
    <source>
        <strain evidence="3 4">5</strain>
    </source>
</reference>
<feature type="domain" description="Glycosyl transferase family 1" evidence="1">
    <location>
        <begin position="175"/>
        <end position="307"/>
    </location>
</feature>
<dbReference type="GO" id="GO:0016757">
    <property type="term" value="F:glycosyltransferase activity"/>
    <property type="evidence" value="ECO:0007669"/>
    <property type="project" value="InterPro"/>
</dbReference>
<dbReference type="RefSeq" id="WP_053771686.1">
    <property type="nucleotide sequence ID" value="NZ_LIST01000003.1"/>
</dbReference>
<comment type="caution">
    <text evidence="3">The sequence shown here is derived from an EMBL/GenBank/DDBJ whole genome shotgun (WGS) entry which is preliminary data.</text>
</comment>
<dbReference type="PATRIC" id="fig|1705389.3.peg.2515"/>
<name>A0A0N0BR88_9EURY</name>
<feature type="domain" description="Glycosyltransferase subfamily 4-like N-terminal" evidence="2">
    <location>
        <begin position="19"/>
        <end position="161"/>
    </location>
</feature>
<dbReference type="Pfam" id="PF13579">
    <property type="entry name" value="Glyco_trans_4_4"/>
    <property type="match status" value="1"/>
</dbReference>
<organism evidence="3 4">
    <name type="scientific">Halorubrum tropicale</name>
    <dbReference type="NCBI Taxonomy" id="1765655"/>
    <lineage>
        <taxon>Archaea</taxon>
        <taxon>Methanobacteriati</taxon>
        <taxon>Methanobacteriota</taxon>
        <taxon>Stenosarchaea group</taxon>
        <taxon>Halobacteria</taxon>
        <taxon>Halobacteriales</taxon>
        <taxon>Haloferacaceae</taxon>
        <taxon>Halorubrum</taxon>
    </lineage>
</organism>
<dbReference type="Gene3D" id="3.40.50.2000">
    <property type="entry name" value="Glycogen Phosphorylase B"/>
    <property type="match status" value="2"/>
</dbReference>
<proteinExistence type="predicted"/>
<keyword evidence="3" id="KW-0808">Transferase</keyword>
<dbReference type="OrthoDB" id="132546at2157"/>
<dbReference type="SUPFAM" id="SSF53756">
    <property type="entry name" value="UDP-Glycosyltransferase/glycogen phosphorylase"/>
    <property type="match status" value="1"/>
</dbReference>
<dbReference type="Pfam" id="PF00534">
    <property type="entry name" value="Glycos_transf_1"/>
    <property type="match status" value="1"/>
</dbReference>
<accession>A0A0N0BR88</accession>
<protein>
    <submittedName>
        <fullName evidence="3">Glycosyl transferase family 1</fullName>
    </submittedName>
</protein>
<evidence type="ECO:0000259" key="1">
    <source>
        <dbReference type="Pfam" id="PF00534"/>
    </source>
</evidence>
<dbReference type="STRING" id="1765655.AMR74_08740"/>
<keyword evidence="4" id="KW-1185">Reference proteome</keyword>
<dbReference type="Proteomes" id="UP000037747">
    <property type="component" value="Unassembled WGS sequence"/>
</dbReference>
<gene>
    <name evidence="3" type="ORF">AMR74_08740</name>
</gene>
<evidence type="ECO:0000259" key="2">
    <source>
        <dbReference type="Pfam" id="PF13579"/>
    </source>
</evidence>
<dbReference type="EMBL" id="LIST01000003">
    <property type="protein sequence ID" value="KOX96516.1"/>
    <property type="molecule type" value="Genomic_DNA"/>
</dbReference>
<dbReference type="PANTHER" id="PTHR12526:SF630">
    <property type="entry name" value="GLYCOSYLTRANSFERASE"/>
    <property type="match status" value="1"/>
</dbReference>
<evidence type="ECO:0000313" key="3">
    <source>
        <dbReference type="EMBL" id="KOX96516.1"/>
    </source>
</evidence>
<dbReference type="PANTHER" id="PTHR12526">
    <property type="entry name" value="GLYCOSYLTRANSFERASE"/>
    <property type="match status" value="1"/>
</dbReference>
<dbReference type="InterPro" id="IPR001296">
    <property type="entry name" value="Glyco_trans_1"/>
</dbReference>
<evidence type="ECO:0000313" key="4">
    <source>
        <dbReference type="Proteomes" id="UP000037747"/>
    </source>
</evidence>
<sequence length="349" mass="38334">MRVAFASLFAPGHGETPPRTRTLRTARGLAARGHEVVWLCARWWGGDVDAFDEDGIEYRSVTAEPAPGAFAARLPGAVRRVDPDVVHAVNSPPTPALAATVAGSLSRVPVVVDWWRDHPADARRWYRPLARRADAVTTPSRTTKTRVREHGADGDDVRVLPESIDFDAVESAGVDDRFDAVYSRRLDRHANVETFLLGLAELRGRDWTAAVIGDGPERGRIEATASDLRIDDRVEFLGDLPTEERVPIFKGTHVAVATATWETFATDLLWAVACGCVALVEYQADSSAHELVEGRERGRLVTSPAELADEFVAVGDLDRRAVDREFASFDHDAVVDRYVALYEDVVDGE</sequence>